<dbReference type="HOGENOM" id="CLU_469036_0_0_5"/>
<feature type="chain" id="PRO_5004061503" evidence="1">
    <location>
        <begin position="22"/>
        <end position="581"/>
    </location>
</feature>
<dbReference type="KEGG" id="aol:S58_09750"/>
<name>M4Z2M6_9BRAD</name>
<feature type="signal peptide" evidence="1">
    <location>
        <begin position="1"/>
        <end position="21"/>
    </location>
</feature>
<sequence>MRWLTYALAIVFSSLSTFACAQNSTLIQEQGPQWELGKGIITATGEEGAPCLNLAGATMPPEVRGARQDTLITYSASVNQVRKLQEISGYAAYFGFGSKLSISASEFLDNSLNTDISQLFMDVRVTGIKRKIDLTKVSLTSAAEKLIEIDPTGSLFTKACGDAFIHEIEDGAGLQAVVKHKAISNEVAENVRLEASAAYQGAEADAKKLREMLDKKLFSELDITTQQIGLATVPLPPFQDPLALIDHARRFSRMLLCGGLGTLPEPATSVPGGPCTDKDKPSDIQARPFRAYWLSFSQLPQAIILFQKYKRDKLLNFDPGLDNLELIVSTYEKARSNFDVITSAISNPELFEGADINKPAVLKAYNDRIAGRVSVLQSLAKNCVKSIKAATGCPLLADATIEKLPAIRMLQKCAISADEATNDGCKARARINGQCVCTKCEFVTRRITVPGDLFTRQCSGMPRNANVLTIYSGTVGVRVGGNGWFTVKPGQNGPVQGGAAQGPTPFDYQEAGAVPSTGPDAGVIRPQIDLKFCQVGGPGDGDDGCFLEPKEPPKPMISVFMPQQLDALETKALVRSLVAPQ</sequence>
<dbReference type="Proteomes" id="UP000011841">
    <property type="component" value="Chromosome"/>
</dbReference>
<evidence type="ECO:0000256" key="1">
    <source>
        <dbReference type="SAM" id="SignalP"/>
    </source>
</evidence>
<gene>
    <name evidence="2" type="ORF">S58_09750</name>
</gene>
<reference evidence="2 3" key="1">
    <citation type="journal article" date="2013" name="Appl. Environ. Microbiol.">
        <title>Genome analysis suggests that the soil oligotrophic bacterium Agromonas oligotrophica (Bradyrhizobium oligotrophicum) is a nitrogen-fixing symbiont of Aeschynomene indica.</title>
        <authorList>
            <person name="Okubo T."/>
            <person name="Fukushima S."/>
            <person name="Itakura M."/>
            <person name="Oshima K."/>
            <person name="Longtonglang A."/>
            <person name="Teaumroong N."/>
            <person name="Mitsui H."/>
            <person name="Hattori M."/>
            <person name="Hattori R."/>
            <person name="Hattori T."/>
            <person name="Minamisawa K."/>
        </authorList>
    </citation>
    <scope>NUCLEOTIDE SEQUENCE [LARGE SCALE GENOMIC DNA]</scope>
    <source>
        <strain evidence="2 3">S58</strain>
    </source>
</reference>
<dbReference type="PROSITE" id="PS51257">
    <property type="entry name" value="PROKAR_LIPOPROTEIN"/>
    <property type="match status" value="1"/>
</dbReference>
<accession>M4Z2M6</accession>
<dbReference type="GeneID" id="301821031"/>
<evidence type="ECO:0000313" key="2">
    <source>
        <dbReference type="EMBL" id="BAM86986.1"/>
    </source>
</evidence>
<protein>
    <submittedName>
        <fullName evidence="2">Uncharacterized protein</fullName>
    </submittedName>
</protein>
<proteinExistence type="predicted"/>
<dbReference type="AlphaFoldDB" id="M4Z2M6"/>
<dbReference type="RefSeq" id="WP_015664121.1">
    <property type="nucleotide sequence ID" value="NC_020453.1"/>
</dbReference>
<dbReference type="EMBL" id="AP012603">
    <property type="protein sequence ID" value="BAM86986.1"/>
    <property type="molecule type" value="Genomic_DNA"/>
</dbReference>
<dbReference type="PATRIC" id="fig|1245469.3.peg.996"/>
<keyword evidence="1" id="KW-0732">Signal</keyword>
<keyword evidence="3" id="KW-1185">Reference proteome</keyword>
<organism evidence="2 3">
    <name type="scientific">Bradyrhizobium oligotrophicum S58</name>
    <dbReference type="NCBI Taxonomy" id="1245469"/>
    <lineage>
        <taxon>Bacteria</taxon>
        <taxon>Pseudomonadati</taxon>
        <taxon>Pseudomonadota</taxon>
        <taxon>Alphaproteobacteria</taxon>
        <taxon>Hyphomicrobiales</taxon>
        <taxon>Nitrobacteraceae</taxon>
        <taxon>Bradyrhizobium</taxon>
    </lineage>
</organism>
<evidence type="ECO:0000313" key="3">
    <source>
        <dbReference type="Proteomes" id="UP000011841"/>
    </source>
</evidence>